<evidence type="ECO:0000313" key="2">
    <source>
        <dbReference type="Proteomes" id="UP000031643"/>
    </source>
</evidence>
<accession>A0A0A8K7G2</accession>
<dbReference type="EMBL" id="AP014648">
    <property type="protein sequence ID" value="BAQ18472.1"/>
    <property type="molecule type" value="Genomic_DNA"/>
</dbReference>
<proteinExistence type="predicted"/>
<dbReference type="HOGENOM" id="CLU_1967959_0_0_5"/>
<evidence type="ECO:0000313" key="1">
    <source>
        <dbReference type="EMBL" id="BAQ18472.1"/>
    </source>
</evidence>
<gene>
    <name evidence="1" type="ORF">GL4_3040</name>
</gene>
<protein>
    <submittedName>
        <fullName evidence="1">Uncharacterized protein</fullName>
    </submittedName>
</protein>
<sequence length="127" mass="14192">MDPYMVGFMSMLISLVAEYTTGRLDSQSAGLVQLEAWRDVTGFPSHLIGEEICLLSSGHDRKFSHGCLNASRFMEELTRSVSNHPDRLPPGSRVHGLNYDRSAAMALWSDLFEGHIEPFEQDPDLPP</sequence>
<name>A0A0A8K7G2_9HYPH</name>
<keyword evidence="2" id="KW-1185">Reference proteome</keyword>
<organism evidence="1 2">
    <name type="scientific">Methyloceanibacter caenitepidi</name>
    <dbReference type="NCBI Taxonomy" id="1384459"/>
    <lineage>
        <taxon>Bacteria</taxon>
        <taxon>Pseudomonadati</taxon>
        <taxon>Pseudomonadota</taxon>
        <taxon>Alphaproteobacteria</taxon>
        <taxon>Hyphomicrobiales</taxon>
        <taxon>Hyphomicrobiaceae</taxon>
        <taxon>Methyloceanibacter</taxon>
    </lineage>
</organism>
<dbReference type="Proteomes" id="UP000031643">
    <property type="component" value="Chromosome"/>
</dbReference>
<reference evidence="1 2" key="1">
    <citation type="submission" date="2014-09" db="EMBL/GenBank/DDBJ databases">
        <title>Genome sequencing of Methyloceanibacter caenitepidi Gela4.</title>
        <authorList>
            <person name="Takeuchi M."/>
            <person name="Susumu S."/>
            <person name="Kamagata Y."/>
            <person name="Oshima K."/>
            <person name="Hattori M."/>
            <person name="Iwasaki W."/>
        </authorList>
    </citation>
    <scope>NUCLEOTIDE SEQUENCE [LARGE SCALE GENOMIC DNA]</scope>
    <source>
        <strain evidence="1 2">Gela4</strain>
    </source>
</reference>
<dbReference type="KEGG" id="mcg:GL4_3040"/>
<dbReference type="AlphaFoldDB" id="A0A0A8K7G2"/>